<evidence type="ECO:0000256" key="1">
    <source>
        <dbReference type="SAM" id="MobiDB-lite"/>
    </source>
</evidence>
<dbReference type="InterPro" id="IPR000238">
    <property type="entry name" value="RbfA"/>
</dbReference>
<dbReference type="SMR" id="A0A0M4EYA8"/>
<dbReference type="GO" id="GO:0006364">
    <property type="term" value="P:rRNA processing"/>
    <property type="evidence" value="ECO:0007669"/>
    <property type="project" value="InterPro"/>
</dbReference>
<dbReference type="EMBL" id="CP012528">
    <property type="protein sequence ID" value="ALC48942.1"/>
    <property type="molecule type" value="Genomic_DNA"/>
</dbReference>
<dbReference type="STRING" id="30019.A0A0M4EYA8"/>
<evidence type="ECO:0000313" key="2">
    <source>
        <dbReference type="EMBL" id="ALC48942.1"/>
    </source>
</evidence>
<dbReference type="InterPro" id="IPR015946">
    <property type="entry name" value="KH_dom-like_a/b"/>
</dbReference>
<dbReference type="InterPro" id="IPR039212">
    <property type="entry name" value="RBFA_mitochondrial"/>
</dbReference>
<protein>
    <submittedName>
        <fullName evidence="2">CG15916</fullName>
    </submittedName>
</protein>
<gene>
    <name evidence="2" type="ORF">Dbus_chrXg798</name>
</gene>
<dbReference type="PANTHER" id="PTHR14725:SF0">
    <property type="entry name" value="RIBOSOME-BINDING FACTOR A, MITOCHONDRIAL-RELATED"/>
    <property type="match status" value="1"/>
</dbReference>
<name>A0A0M4EYA8_DROBS</name>
<dbReference type="PANTHER" id="PTHR14725">
    <property type="entry name" value="RIBOSOME-BINDING FACTOR A, MITOCHONDRIAL-RELATED"/>
    <property type="match status" value="1"/>
</dbReference>
<feature type="region of interest" description="Disordered" evidence="1">
    <location>
        <begin position="375"/>
        <end position="394"/>
    </location>
</feature>
<dbReference type="OMA" id="CINVYWL"/>
<dbReference type="Proteomes" id="UP000494163">
    <property type="component" value="Chromosome X"/>
</dbReference>
<evidence type="ECO:0000313" key="3">
    <source>
        <dbReference type="Proteomes" id="UP000494163"/>
    </source>
</evidence>
<organism evidence="2 3">
    <name type="scientific">Drosophila busckii</name>
    <name type="common">Fruit fly</name>
    <dbReference type="NCBI Taxonomy" id="30019"/>
    <lineage>
        <taxon>Eukaryota</taxon>
        <taxon>Metazoa</taxon>
        <taxon>Ecdysozoa</taxon>
        <taxon>Arthropoda</taxon>
        <taxon>Hexapoda</taxon>
        <taxon>Insecta</taxon>
        <taxon>Pterygota</taxon>
        <taxon>Neoptera</taxon>
        <taxon>Endopterygota</taxon>
        <taxon>Diptera</taxon>
        <taxon>Brachycera</taxon>
        <taxon>Muscomorpha</taxon>
        <taxon>Ephydroidea</taxon>
        <taxon>Drosophilidae</taxon>
        <taxon>Drosophila</taxon>
    </lineage>
</organism>
<dbReference type="OrthoDB" id="418445at2759"/>
<dbReference type="InterPro" id="IPR023799">
    <property type="entry name" value="RbfA_dom_sf"/>
</dbReference>
<proteinExistence type="predicted"/>
<dbReference type="SUPFAM" id="SSF89919">
    <property type="entry name" value="Ribosome-binding factor A, RbfA"/>
    <property type="match status" value="1"/>
</dbReference>
<sequence>MFRNRLLPLHHSLQLPSATCNWTRGKSSTSTGSSNVARQSKILGKLFGNRVVGTKRRWYPSQDVNSSSSGGGSYQPPSVVFQASQFGKSNSPGAKHNTRRMSVLNKLFMTHITDLLATGEAAEAILGRGLQVSRIKISSDFSCINVYWLGSGELLNDTALEGELQRCSGLLRHELSQLRLMGEVPRIKFVRDKTGSNINHVEGILRTLDLKPAEEEAESNAQQLQSDPSFSYDVAQTARQEFYGNAAAPVATTELPEMRHDVLGLDHRRILDKILTKMRKSKQAWEQHEQQLHQSQQHCEQLDSPELLRIQQQVDELKATETSNKFATFLAKRRERKQTPERKKYRRDQEDWTAGSALIDHDELQLLSKEQRHRYTQEDYIVEEEKDKPSHRGS</sequence>
<accession>A0A0M4EYA8</accession>
<dbReference type="AlphaFoldDB" id="A0A0M4EYA8"/>
<keyword evidence="3" id="KW-1185">Reference proteome</keyword>
<dbReference type="Gene3D" id="3.30.300.20">
    <property type="match status" value="1"/>
</dbReference>
<dbReference type="Pfam" id="PF02033">
    <property type="entry name" value="RBFA"/>
    <property type="match status" value="1"/>
</dbReference>
<reference evidence="2 3" key="1">
    <citation type="submission" date="2015-08" db="EMBL/GenBank/DDBJ databases">
        <title>Ancestral chromatin configuration constrains chromatin evolution on differentiating sex chromosomes in Drosophila.</title>
        <authorList>
            <person name="Zhou Q."/>
            <person name="Bachtrog D."/>
        </authorList>
    </citation>
    <scope>NUCLEOTIDE SEQUENCE [LARGE SCALE GENOMIC DNA]</scope>
    <source>
        <tissue evidence="2">Whole larvae</tissue>
    </source>
</reference>